<comment type="caution">
    <text evidence="1">The sequence shown here is derived from an EMBL/GenBank/DDBJ whole genome shotgun (WGS) entry which is preliminary data.</text>
</comment>
<organism evidence="1 2">
    <name type="scientific">Gigaspora margarita</name>
    <dbReference type="NCBI Taxonomy" id="4874"/>
    <lineage>
        <taxon>Eukaryota</taxon>
        <taxon>Fungi</taxon>
        <taxon>Fungi incertae sedis</taxon>
        <taxon>Mucoromycota</taxon>
        <taxon>Glomeromycotina</taxon>
        <taxon>Glomeromycetes</taxon>
        <taxon>Diversisporales</taxon>
        <taxon>Gigasporaceae</taxon>
        <taxon>Gigaspora</taxon>
    </lineage>
</organism>
<sequence length="249" mass="28548">KTFNSEVPKFFNSFDQPILQEIKFNVKNKDYIIDYKNDDKENRNRLLDPFMEVIDCGPISHHAYHYEISNTATRINQEISNKISIFTLNIENMPLENSNVDIDTVDTDDQEVEGEALKYISKACYRCITDILMFIIPSLIGRGILNTNNSVINIRISGNGCNVSRTIKHMMITCTILDDILNIHKADFHYTLILYLGIENYEILKNVMDPFIIELNNLTTNRLDLMPQIPKTSALGAAAPKKILEIRTT</sequence>
<accession>A0ABN7X2Z9</accession>
<dbReference type="EMBL" id="CAJVQB010085142">
    <property type="protein sequence ID" value="CAG8846842.1"/>
    <property type="molecule type" value="Genomic_DNA"/>
</dbReference>
<evidence type="ECO:0000313" key="2">
    <source>
        <dbReference type="Proteomes" id="UP000789901"/>
    </source>
</evidence>
<reference evidence="1 2" key="1">
    <citation type="submission" date="2021-06" db="EMBL/GenBank/DDBJ databases">
        <authorList>
            <person name="Kallberg Y."/>
            <person name="Tangrot J."/>
            <person name="Rosling A."/>
        </authorList>
    </citation>
    <scope>NUCLEOTIDE SEQUENCE [LARGE SCALE GENOMIC DNA]</scope>
    <source>
        <strain evidence="1 2">120-4 pot B 10/14</strain>
    </source>
</reference>
<evidence type="ECO:0000313" key="1">
    <source>
        <dbReference type="EMBL" id="CAG8846842.1"/>
    </source>
</evidence>
<gene>
    <name evidence="1" type="ORF">GMARGA_LOCUS38369</name>
</gene>
<feature type="non-terminal residue" evidence="1">
    <location>
        <position position="1"/>
    </location>
</feature>
<proteinExistence type="predicted"/>
<protein>
    <submittedName>
        <fullName evidence="1">12506_t:CDS:1</fullName>
    </submittedName>
</protein>
<name>A0ABN7X2Z9_GIGMA</name>
<keyword evidence="2" id="KW-1185">Reference proteome</keyword>
<dbReference type="Proteomes" id="UP000789901">
    <property type="component" value="Unassembled WGS sequence"/>
</dbReference>